<protein>
    <submittedName>
        <fullName evidence="1">Uncharacterized protein</fullName>
    </submittedName>
</protein>
<reference evidence="1 2" key="1">
    <citation type="submission" date="2016-10" db="EMBL/GenBank/DDBJ databases">
        <authorList>
            <person name="de Groot N.N."/>
        </authorList>
    </citation>
    <scope>NUCLEOTIDE SEQUENCE [LARGE SCALE GENOMIC DNA]</scope>
    <source>
        <strain evidence="1 2">DSM 25232</strain>
    </source>
</reference>
<name>A0A1H7WEX2_AQUAM</name>
<organism evidence="1 2">
    <name type="scientific">Aquimarina amphilecti</name>
    <dbReference type="NCBI Taxonomy" id="1038014"/>
    <lineage>
        <taxon>Bacteria</taxon>
        <taxon>Pseudomonadati</taxon>
        <taxon>Bacteroidota</taxon>
        <taxon>Flavobacteriia</taxon>
        <taxon>Flavobacteriales</taxon>
        <taxon>Flavobacteriaceae</taxon>
        <taxon>Aquimarina</taxon>
    </lineage>
</organism>
<sequence length="71" mass="7613">MLKNILKLNATQQLSKKEQQAINGGFIPSACTFPGAPPFGGPCACIVNGQVCRVQRDYICLDGTDPICPNF</sequence>
<accession>A0A1H7WEX2</accession>
<gene>
    <name evidence="1" type="ORF">SAMN04487910_4392</name>
</gene>
<dbReference type="EMBL" id="FOAB01000010">
    <property type="protein sequence ID" value="SEM19457.1"/>
    <property type="molecule type" value="Genomic_DNA"/>
</dbReference>
<keyword evidence="2" id="KW-1185">Reference proteome</keyword>
<evidence type="ECO:0000313" key="2">
    <source>
        <dbReference type="Proteomes" id="UP000198521"/>
    </source>
</evidence>
<proteinExistence type="predicted"/>
<evidence type="ECO:0000313" key="1">
    <source>
        <dbReference type="EMBL" id="SEM19457.1"/>
    </source>
</evidence>
<dbReference type="RefSeq" id="WP_091412360.1">
    <property type="nucleotide sequence ID" value="NZ_FOAB01000010.1"/>
</dbReference>
<dbReference type="Proteomes" id="UP000198521">
    <property type="component" value="Unassembled WGS sequence"/>
</dbReference>
<dbReference type="AlphaFoldDB" id="A0A1H7WEX2"/>